<evidence type="ECO:0000313" key="4">
    <source>
        <dbReference type="Proteomes" id="UP000638353"/>
    </source>
</evidence>
<dbReference type="PANTHER" id="PTHR35176:SF4">
    <property type="entry name" value="PYRIDOXAMINE 5'-PHOSPHATE OXIDASE-RELATED FMN-BINDING"/>
    <property type="match status" value="1"/>
</dbReference>
<dbReference type="PANTHER" id="PTHR35176">
    <property type="entry name" value="HEME OXYGENASE HI_0854-RELATED"/>
    <property type="match status" value="1"/>
</dbReference>
<organism evidence="3 4">
    <name type="scientific">Streptomyces finlayi</name>
    <dbReference type="NCBI Taxonomy" id="67296"/>
    <lineage>
        <taxon>Bacteria</taxon>
        <taxon>Bacillati</taxon>
        <taxon>Actinomycetota</taxon>
        <taxon>Actinomycetes</taxon>
        <taxon>Kitasatosporales</taxon>
        <taxon>Streptomycetaceae</taxon>
        <taxon>Streptomyces</taxon>
    </lineage>
</organism>
<dbReference type="AlphaFoldDB" id="A0A919CFU0"/>
<evidence type="ECO:0000259" key="2">
    <source>
        <dbReference type="Pfam" id="PF01243"/>
    </source>
</evidence>
<dbReference type="InterPro" id="IPR011576">
    <property type="entry name" value="Pyridox_Oxase_N"/>
</dbReference>
<dbReference type="Proteomes" id="UP000638353">
    <property type="component" value="Unassembled WGS sequence"/>
</dbReference>
<evidence type="ECO:0000313" key="3">
    <source>
        <dbReference type="EMBL" id="GHD16692.1"/>
    </source>
</evidence>
<reference evidence="3" key="1">
    <citation type="journal article" date="2014" name="Int. J. Syst. Evol. Microbiol.">
        <title>Complete genome sequence of Corynebacterium casei LMG S-19264T (=DSM 44701T), isolated from a smear-ripened cheese.</title>
        <authorList>
            <consortium name="US DOE Joint Genome Institute (JGI-PGF)"/>
            <person name="Walter F."/>
            <person name="Albersmeier A."/>
            <person name="Kalinowski J."/>
            <person name="Ruckert C."/>
        </authorList>
    </citation>
    <scope>NUCLEOTIDE SEQUENCE</scope>
    <source>
        <strain evidence="3">JCM 4637</strain>
    </source>
</reference>
<accession>A0A919CFU0</accession>
<sequence length="192" mass="21340">MTDTKHTPAREPVRTELCTDFSEAEAVAAPWSRAVEILRSAELFWISTVRSDGRPHVTPLPAVWRDDRLHFCTGPGEQKAVNLGRNPHLVLTTGSNRWNEGFDLVVEGEARRITDDDRLKVLAGAWLEKYGSEWDFEVADGHFGHGPGKAVVFEVAPVKVLGFGKGSPFSQTRWTFGVPDVHPAHSVHLVHE</sequence>
<dbReference type="SUPFAM" id="SSF50475">
    <property type="entry name" value="FMN-binding split barrel"/>
    <property type="match status" value="1"/>
</dbReference>
<dbReference type="GO" id="GO:0005829">
    <property type="term" value="C:cytosol"/>
    <property type="evidence" value="ECO:0007669"/>
    <property type="project" value="TreeGrafter"/>
</dbReference>
<dbReference type="EMBL" id="BMVC01000025">
    <property type="protein sequence ID" value="GHD16692.1"/>
    <property type="molecule type" value="Genomic_DNA"/>
</dbReference>
<name>A0A919CFU0_9ACTN</name>
<reference evidence="3" key="2">
    <citation type="submission" date="2020-09" db="EMBL/GenBank/DDBJ databases">
        <authorList>
            <person name="Sun Q."/>
            <person name="Ohkuma M."/>
        </authorList>
    </citation>
    <scope>NUCLEOTIDE SEQUENCE</scope>
    <source>
        <strain evidence="3">JCM 4637</strain>
    </source>
</reference>
<dbReference type="InterPro" id="IPR012349">
    <property type="entry name" value="Split_barrel_FMN-bd"/>
</dbReference>
<dbReference type="GO" id="GO:0016627">
    <property type="term" value="F:oxidoreductase activity, acting on the CH-CH group of donors"/>
    <property type="evidence" value="ECO:0007669"/>
    <property type="project" value="TreeGrafter"/>
</dbReference>
<dbReference type="GO" id="GO:0070967">
    <property type="term" value="F:coenzyme F420 binding"/>
    <property type="evidence" value="ECO:0007669"/>
    <property type="project" value="TreeGrafter"/>
</dbReference>
<dbReference type="Pfam" id="PF01243">
    <property type="entry name" value="PNPOx_N"/>
    <property type="match status" value="1"/>
</dbReference>
<feature type="domain" description="Pyridoxamine 5'-phosphate oxidase N-terminal" evidence="2">
    <location>
        <begin position="34"/>
        <end position="160"/>
    </location>
</feature>
<dbReference type="InterPro" id="IPR052019">
    <property type="entry name" value="F420H2_bilvrd_red/Heme_oxyg"/>
</dbReference>
<comment type="caution">
    <text evidence="3">The sequence shown here is derived from an EMBL/GenBank/DDBJ whole genome shotgun (WGS) entry which is preliminary data.</text>
</comment>
<dbReference type="Gene3D" id="2.30.110.10">
    <property type="entry name" value="Electron Transport, Fmn-binding Protein, Chain A"/>
    <property type="match status" value="1"/>
</dbReference>
<proteinExistence type="predicted"/>
<evidence type="ECO:0000256" key="1">
    <source>
        <dbReference type="ARBA" id="ARBA00023002"/>
    </source>
</evidence>
<protein>
    <recommendedName>
        <fullName evidence="2">Pyridoxamine 5'-phosphate oxidase N-terminal domain-containing protein</fullName>
    </recommendedName>
</protein>
<gene>
    <name evidence="3" type="ORF">GCM10010334_77940</name>
</gene>
<dbReference type="RefSeq" id="WP_189827745.1">
    <property type="nucleotide sequence ID" value="NZ_BMVC01000025.1"/>
</dbReference>
<keyword evidence="1" id="KW-0560">Oxidoreductase</keyword>